<dbReference type="Proteomes" id="UP001218218">
    <property type="component" value="Unassembled WGS sequence"/>
</dbReference>
<dbReference type="AlphaFoldDB" id="A0AAD7EWS5"/>
<gene>
    <name evidence="2" type="ORF">DFH08DRAFT_804172</name>
</gene>
<reference evidence="2" key="1">
    <citation type="submission" date="2023-03" db="EMBL/GenBank/DDBJ databases">
        <title>Massive genome expansion in bonnet fungi (Mycena s.s.) driven by repeated elements and novel gene families across ecological guilds.</title>
        <authorList>
            <consortium name="Lawrence Berkeley National Laboratory"/>
            <person name="Harder C.B."/>
            <person name="Miyauchi S."/>
            <person name="Viragh M."/>
            <person name="Kuo A."/>
            <person name="Thoen E."/>
            <person name="Andreopoulos B."/>
            <person name="Lu D."/>
            <person name="Skrede I."/>
            <person name="Drula E."/>
            <person name="Henrissat B."/>
            <person name="Morin E."/>
            <person name="Kohler A."/>
            <person name="Barry K."/>
            <person name="LaButti K."/>
            <person name="Morin E."/>
            <person name="Salamov A."/>
            <person name="Lipzen A."/>
            <person name="Mereny Z."/>
            <person name="Hegedus B."/>
            <person name="Baldrian P."/>
            <person name="Stursova M."/>
            <person name="Weitz H."/>
            <person name="Taylor A."/>
            <person name="Grigoriev I.V."/>
            <person name="Nagy L.G."/>
            <person name="Martin F."/>
            <person name="Kauserud H."/>
        </authorList>
    </citation>
    <scope>NUCLEOTIDE SEQUENCE</scope>
    <source>
        <strain evidence="2">CBHHK002</strain>
    </source>
</reference>
<accession>A0AAD7EWS5</accession>
<proteinExistence type="predicted"/>
<sequence>MNKERETGGRPEVQMVQWMGLRFGRGCRGWNPEDRRQGGGRGLAKEASEPDGPDGACTDTGRKGHPRVQGMGEDWQPRGPDEDKTKDCLTSWIPLVGRIRTRGLAKKADKPNGAHTDIEWMEVMQMEWIDDR</sequence>
<organism evidence="2 3">
    <name type="scientific">Mycena albidolilacea</name>
    <dbReference type="NCBI Taxonomy" id="1033008"/>
    <lineage>
        <taxon>Eukaryota</taxon>
        <taxon>Fungi</taxon>
        <taxon>Dikarya</taxon>
        <taxon>Basidiomycota</taxon>
        <taxon>Agaricomycotina</taxon>
        <taxon>Agaricomycetes</taxon>
        <taxon>Agaricomycetidae</taxon>
        <taxon>Agaricales</taxon>
        <taxon>Marasmiineae</taxon>
        <taxon>Mycenaceae</taxon>
        <taxon>Mycena</taxon>
    </lineage>
</organism>
<dbReference type="EMBL" id="JARIHO010000010">
    <property type="protein sequence ID" value="KAJ7354253.1"/>
    <property type="molecule type" value="Genomic_DNA"/>
</dbReference>
<evidence type="ECO:0000256" key="1">
    <source>
        <dbReference type="SAM" id="MobiDB-lite"/>
    </source>
</evidence>
<comment type="caution">
    <text evidence="2">The sequence shown here is derived from an EMBL/GenBank/DDBJ whole genome shotgun (WGS) entry which is preliminary data.</text>
</comment>
<keyword evidence="3" id="KW-1185">Reference proteome</keyword>
<evidence type="ECO:0000313" key="2">
    <source>
        <dbReference type="EMBL" id="KAJ7354253.1"/>
    </source>
</evidence>
<name>A0AAD7EWS5_9AGAR</name>
<protein>
    <submittedName>
        <fullName evidence="2">Uncharacterized protein</fullName>
    </submittedName>
</protein>
<evidence type="ECO:0000313" key="3">
    <source>
        <dbReference type="Proteomes" id="UP001218218"/>
    </source>
</evidence>
<feature type="region of interest" description="Disordered" evidence="1">
    <location>
        <begin position="24"/>
        <end position="87"/>
    </location>
</feature>
<feature type="compositionally biased region" description="Basic and acidic residues" evidence="1">
    <location>
        <begin position="31"/>
        <end position="48"/>
    </location>
</feature>
<feature type="compositionally biased region" description="Basic and acidic residues" evidence="1">
    <location>
        <begin position="75"/>
        <end position="87"/>
    </location>
</feature>